<dbReference type="InterPro" id="IPR007527">
    <property type="entry name" value="Znf_SWIM"/>
</dbReference>
<dbReference type="EMBL" id="CP159992">
    <property type="protein sequence ID" value="XCP94307.1"/>
    <property type="molecule type" value="Genomic_DNA"/>
</dbReference>
<evidence type="ECO:0000256" key="2">
    <source>
        <dbReference type="SAM" id="MobiDB-lite"/>
    </source>
</evidence>
<dbReference type="Pfam" id="PF04434">
    <property type="entry name" value="SWIM"/>
    <property type="match status" value="1"/>
</dbReference>
<proteinExistence type="predicted"/>
<feature type="region of interest" description="Disordered" evidence="2">
    <location>
        <begin position="353"/>
        <end position="394"/>
    </location>
</feature>
<protein>
    <submittedName>
        <fullName evidence="4">SWIM zinc finger family protein</fullName>
    </submittedName>
</protein>
<feature type="compositionally biased region" description="Basic and acidic residues" evidence="2">
    <location>
        <begin position="361"/>
        <end position="370"/>
    </location>
</feature>
<organism evidence="4">
    <name type="scientific">Paenibacillus sp. AN1007</name>
    <dbReference type="NCBI Taxonomy" id="3151385"/>
    <lineage>
        <taxon>Bacteria</taxon>
        <taxon>Bacillati</taxon>
        <taxon>Bacillota</taxon>
        <taxon>Bacilli</taxon>
        <taxon>Bacillales</taxon>
        <taxon>Paenibacillaceae</taxon>
        <taxon>Paenibacillus</taxon>
    </lineage>
</organism>
<reference evidence="4" key="1">
    <citation type="submission" date="2024-05" db="EMBL/GenBank/DDBJ databases">
        <title>Draft genome assemblies of 36 bacteria isolated from hibernating arctic ground squirrels.</title>
        <authorList>
            <person name="McKee H."/>
            <person name="Mullen L."/>
            <person name="Drown D.M."/>
            <person name="Duddleston K.N."/>
        </authorList>
    </citation>
    <scope>NUCLEOTIDE SEQUENCE</scope>
    <source>
        <strain evidence="4">AN1007</strain>
    </source>
</reference>
<evidence type="ECO:0000256" key="1">
    <source>
        <dbReference type="PROSITE-ProRule" id="PRU00325"/>
    </source>
</evidence>
<dbReference type="GO" id="GO:0008270">
    <property type="term" value="F:zinc ion binding"/>
    <property type="evidence" value="ECO:0007669"/>
    <property type="project" value="UniProtKB-KW"/>
</dbReference>
<evidence type="ECO:0000313" key="4">
    <source>
        <dbReference type="EMBL" id="XCP94307.1"/>
    </source>
</evidence>
<accession>A0AAU8NBG0</accession>
<sequence>MNISHDWIMEDAHWQSLIREVAEIFNNLTIMRGFQYYKQKRVGPLTFNESQNIMAEVQGTESYEVVLRMQALSTSYCACPVNSPCKHMAAVLMSYAELQGRPVPALVNAHASTSLKQTSRPAGSASGRAYSFSFGSTEDQETAGEDNNSLDNNRYSEIKEQASGLAAMSIPQWHELFRASLKRLGTGTAAAAYIQEAADELYAIKPKMSAAMDQLFELHVQLYLMRYCIPPARNSITHTPVYLSYPAQLAVDALQKAIDSLLLQPLNLSGLDSQALEQVWARLDETAAYLRAEMLPETANMMFFTPIYSKLWLHWIVPQLQGKRDMLESELTALARVEVNLIASTGTAETASSNSSVLKAAGKDTSHDDIENNEDSGTRTQGTSPVTEKMGRKSKGPLPLPLVLAQSWMYYHLKQDVSAWQKLVHGSSAYGIPPEHLLYFLHTLADEADWPRLAEWLAQLGPLLANRRNSPLQDYMRLWDTAIQHVPEAEHRMWDTLVGMLPHSRPAYEDAMHSRGQWRRWIDFQLSTGTEPLEFRVAVLQPIEKDAPELLLPFYHQAVERYIGHKNRDGYKAAVKLLKRLSKIYKKMKREEPWEQFITALAVRYSRLRALQEELRKGKLIP</sequence>
<feature type="domain" description="SWIM-type" evidence="3">
    <location>
        <begin position="63"/>
        <end position="96"/>
    </location>
</feature>
<dbReference type="RefSeq" id="WP_366291600.1">
    <property type="nucleotide sequence ID" value="NZ_CP159992.1"/>
</dbReference>
<keyword evidence="1" id="KW-0863">Zinc-finger</keyword>
<dbReference type="AlphaFoldDB" id="A0AAU8NBG0"/>
<keyword evidence="1" id="KW-0862">Zinc</keyword>
<keyword evidence="1" id="KW-0479">Metal-binding</keyword>
<name>A0AAU8NBG0_9BACL</name>
<gene>
    <name evidence="4" type="ORF">ABXS70_24720</name>
</gene>
<dbReference type="PROSITE" id="PS50966">
    <property type="entry name" value="ZF_SWIM"/>
    <property type="match status" value="1"/>
</dbReference>
<evidence type="ECO:0000259" key="3">
    <source>
        <dbReference type="PROSITE" id="PS50966"/>
    </source>
</evidence>